<keyword evidence="7" id="KW-1185">Reference proteome</keyword>
<dbReference type="Gene3D" id="2.30.18.10">
    <property type="entry name" value="Transcription factor IIA (TFIIA), beta-barrel domain"/>
    <property type="match status" value="1"/>
</dbReference>
<dbReference type="CDD" id="cd07976">
    <property type="entry name" value="TFIIA_alpha_beta_like"/>
    <property type="match status" value="2"/>
</dbReference>
<dbReference type="FunFam" id="1.10.287.100:FF:000001">
    <property type="entry name" value="Transcription initiation factor IIA subunit"/>
    <property type="match status" value="1"/>
</dbReference>
<evidence type="ECO:0000256" key="5">
    <source>
        <dbReference type="SAM" id="MobiDB-lite"/>
    </source>
</evidence>
<dbReference type="SMART" id="SM01371">
    <property type="entry name" value="TFIIA"/>
    <property type="match status" value="1"/>
</dbReference>
<dbReference type="PANTHER" id="PTHR12694">
    <property type="entry name" value="TRANSCRIPTION INITIATION FACTOR IIA SUBUNIT 1"/>
    <property type="match status" value="1"/>
</dbReference>
<dbReference type="Pfam" id="PF03153">
    <property type="entry name" value="TFIIA"/>
    <property type="match status" value="2"/>
</dbReference>
<evidence type="ECO:0000256" key="3">
    <source>
        <dbReference type="ARBA" id="ARBA00023163"/>
    </source>
</evidence>
<evidence type="ECO:0000256" key="2">
    <source>
        <dbReference type="ARBA" id="ARBA00010059"/>
    </source>
</evidence>
<dbReference type="OMA" id="EVCDASQ"/>
<dbReference type="PANTHER" id="PTHR12694:SF8">
    <property type="entry name" value="TRANSCRIPTION INITIATION FACTOR IIA SUBUNIT 1"/>
    <property type="match status" value="1"/>
</dbReference>
<sequence length="382" mass="42762">MASNLTGIYLHVVTDVINNVREDFINEGVDEAVLQELRSLWELNLMQAGVIQGGHVDSYATGVMGEHPSLASMHDLNMPYEGETPTAELLFPPTPVHTPLPTFSASGSVPEHPDVANTPDIAIGRPAPYMQPSPWVHQRPDMNIVMNPKLDMNVAYEGGDEEEPSNGHYLVTKDFLPPVIGKRKREDEAPPVLHFPQHDGAGDLPPKLSSEQGHIFKIQNTLLENASSSIRTSMDARNCCKRSVENHTCNKELQSSMFPQLDGVDDGYDDMVAVEDYNEPLAEDIPPSTEQLTAESRDLQPCKSEGEEQEDLEPPLNEDDDLDDVDFLHQGLENFQTEDVVYAQFEKVTRAKNKWKCVLKDGVMHLKHREYLFSRANGEFEF</sequence>
<organism evidence="6 7">
    <name type="scientific">Ceratopteris richardii</name>
    <name type="common">Triangle waterfern</name>
    <dbReference type="NCBI Taxonomy" id="49495"/>
    <lineage>
        <taxon>Eukaryota</taxon>
        <taxon>Viridiplantae</taxon>
        <taxon>Streptophyta</taxon>
        <taxon>Embryophyta</taxon>
        <taxon>Tracheophyta</taxon>
        <taxon>Polypodiopsida</taxon>
        <taxon>Polypodiidae</taxon>
        <taxon>Polypodiales</taxon>
        <taxon>Pteridineae</taxon>
        <taxon>Pteridaceae</taxon>
        <taxon>Parkerioideae</taxon>
        <taxon>Ceratopteris</taxon>
    </lineage>
</organism>
<dbReference type="Proteomes" id="UP000825935">
    <property type="component" value="Chromosome 14"/>
</dbReference>
<evidence type="ECO:0000313" key="6">
    <source>
        <dbReference type="EMBL" id="KAH7415866.1"/>
    </source>
</evidence>
<reference evidence="6" key="1">
    <citation type="submission" date="2021-08" db="EMBL/GenBank/DDBJ databases">
        <title>WGS assembly of Ceratopteris richardii.</title>
        <authorList>
            <person name="Marchant D.B."/>
            <person name="Chen G."/>
            <person name="Jenkins J."/>
            <person name="Shu S."/>
            <person name="Leebens-Mack J."/>
            <person name="Grimwood J."/>
            <person name="Schmutz J."/>
            <person name="Soltis P."/>
            <person name="Soltis D."/>
            <person name="Chen Z.-H."/>
        </authorList>
    </citation>
    <scope>NUCLEOTIDE SEQUENCE</scope>
    <source>
        <strain evidence="6">Whitten #5841</strain>
        <tissue evidence="6">Leaf</tissue>
    </source>
</reference>
<protein>
    <submittedName>
        <fullName evidence="6">Uncharacterized protein</fullName>
    </submittedName>
</protein>
<dbReference type="InterPro" id="IPR009088">
    <property type="entry name" value="TFIIA_b-brl"/>
</dbReference>
<comment type="subcellular location">
    <subcellularLocation>
        <location evidence="1">Nucleus</location>
    </subcellularLocation>
</comment>
<dbReference type="SUPFAM" id="SSF47396">
    <property type="entry name" value="Transcription factor IIA (TFIIA), alpha-helical domain"/>
    <property type="match status" value="1"/>
</dbReference>
<comment type="similarity">
    <text evidence="2">Belongs to the TFIIA subunit 1 family.</text>
</comment>
<name>A0A8T2T8P4_CERRI</name>
<accession>A0A8T2T8P4</accession>
<dbReference type="GO" id="GO:0006367">
    <property type="term" value="P:transcription initiation at RNA polymerase II promoter"/>
    <property type="evidence" value="ECO:0007669"/>
    <property type="project" value="InterPro"/>
</dbReference>
<feature type="compositionally biased region" description="Basic and acidic residues" evidence="5">
    <location>
        <begin position="295"/>
        <end position="306"/>
    </location>
</feature>
<dbReference type="GO" id="GO:0005672">
    <property type="term" value="C:transcription factor TFIIA complex"/>
    <property type="evidence" value="ECO:0007669"/>
    <property type="project" value="InterPro"/>
</dbReference>
<comment type="caution">
    <text evidence="6">The sequence shown here is derived from an EMBL/GenBank/DDBJ whole genome shotgun (WGS) entry which is preliminary data.</text>
</comment>
<dbReference type="EMBL" id="CM035419">
    <property type="protein sequence ID" value="KAH7415866.1"/>
    <property type="molecule type" value="Genomic_DNA"/>
</dbReference>
<evidence type="ECO:0000313" key="7">
    <source>
        <dbReference type="Proteomes" id="UP000825935"/>
    </source>
</evidence>
<evidence type="ECO:0000256" key="1">
    <source>
        <dbReference type="ARBA" id="ARBA00004123"/>
    </source>
</evidence>
<dbReference type="SUPFAM" id="SSF50784">
    <property type="entry name" value="Transcription factor IIA (TFIIA), beta-barrel domain"/>
    <property type="match status" value="1"/>
</dbReference>
<dbReference type="InterPro" id="IPR004855">
    <property type="entry name" value="TFIIA_asu/bsu"/>
</dbReference>
<feature type="region of interest" description="Disordered" evidence="5">
    <location>
        <begin position="280"/>
        <end position="323"/>
    </location>
</feature>
<proteinExistence type="inferred from homology"/>
<dbReference type="Gene3D" id="1.10.287.100">
    <property type="match status" value="1"/>
</dbReference>
<keyword evidence="3" id="KW-0804">Transcription</keyword>
<keyword evidence="4" id="KW-0539">Nucleus</keyword>
<gene>
    <name evidence="6" type="ORF">KP509_14G063700</name>
</gene>
<dbReference type="AlphaFoldDB" id="A0A8T2T8P4"/>
<evidence type="ECO:0000256" key="4">
    <source>
        <dbReference type="ARBA" id="ARBA00023242"/>
    </source>
</evidence>
<dbReference type="OrthoDB" id="6275927at2759"/>
<feature type="compositionally biased region" description="Acidic residues" evidence="5">
    <location>
        <begin position="307"/>
        <end position="323"/>
    </location>
</feature>